<dbReference type="Proteomes" id="UP000075193">
    <property type="component" value="Unassembled WGS sequence"/>
</dbReference>
<feature type="transmembrane region" description="Helical" evidence="6">
    <location>
        <begin position="416"/>
        <end position="439"/>
    </location>
</feature>
<accession>A0A0Z8J6P9</accession>
<dbReference type="PANTHER" id="PTHR30250:SF21">
    <property type="entry name" value="LIPID II FLIPPASE MURJ"/>
    <property type="match status" value="1"/>
</dbReference>
<evidence type="ECO:0000313" key="8">
    <source>
        <dbReference type="Proteomes" id="UP000075193"/>
    </source>
</evidence>
<comment type="subcellular location">
    <subcellularLocation>
        <location evidence="1">Cell membrane</location>
        <topology evidence="1">Multi-pass membrane protein</topology>
    </subcellularLocation>
</comment>
<feature type="transmembrane region" description="Helical" evidence="6">
    <location>
        <begin position="290"/>
        <end position="306"/>
    </location>
</feature>
<keyword evidence="5 6" id="KW-0472">Membrane</keyword>
<evidence type="ECO:0000256" key="4">
    <source>
        <dbReference type="ARBA" id="ARBA00022989"/>
    </source>
</evidence>
<feature type="transmembrane region" description="Helical" evidence="6">
    <location>
        <begin position="340"/>
        <end position="360"/>
    </location>
</feature>
<feature type="transmembrane region" description="Helical" evidence="6">
    <location>
        <begin position="214"/>
        <end position="233"/>
    </location>
</feature>
<dbReference type="EMBL" id="FIIC01000003">
    <property type="protein sequence ID" value="CYV46702.1"/>
    <property type="molecule type" value="Genomic_DNA"/>
</dbReference>
<dbReference type="GO" id="GO:0005886">
    <property type="term" value="C:plasma membrane"/>
    <property type="evidence" value="ECO:0007669"/>
    <property type="project" value="UniProtKB-SubCell"/>
</dbReference>
<dbReference type="InterPro" id="IPR050833">
    <property type="entry name" value="Poly_Biosynth_Transport"/>
</dbReference>
<dbReference type="CDD" id="cd13124">
    <property type="entry name" value="MATE_SpoVB_like"/>
    <property type="match status" value="1"/>
</dbReference>
<dbReference type="InterPro" id="IPR024923">
    <property type="entry name" value="PG_synth_SpoVB"/>
</dbReference>
<dbReference type="Pfam" id="PF01943">
    <property type="entry name" value="Polysacc_synt"/>
    <property type="match status" value="1"/>
</dbReference>
<reference evidence="7 8" key="1">
    <citation type="submission" date="2016-02" db="EMBL/GenBank/DDBJ databases">
        <authorList>
            <consortium name="Pathogen Informatics"/>
        </authorList>
    </citation>
    <scope>NUCLEOTIDE SEQUENCE [LARGE SCALE GENOMIC DNA]</scope>
    <source>
        <strain evidence="7 8">LSS79</strain>
    </source>
</reference>
<feature type="transmembrane region" description="Helical" evidence="6">
    <location>
        <begin position="381"/>
        <end position="404"/>
    </location>
</feature>
<evidence type="ECO:0000256" key="5">
    <source>
        <dbReference type="ARBA" id="ARBA00023136"/>
    </source>
</evidence>
<feature type="transmembrane region" description="Helical" evidence="6">
    <location>
        <begin position="140"/>
        <end position="160"/>
    </location>
</feature>
<dbReference type="AlphaFoldDB" id="A0A0Z8J6P9"/>
<feature type="transmembrane region" description="Helical" evidence="6">
    <location>
        <begin position="99"/>
        <end position="119"/>
    </location>
</feature>
<feature type="transmembrane region" description="Helical" evidence="6">
    <location>
        <begin position="239"/>
        <end position="259"/>
    </location>
</feature>
<dbReference type="PANTHER" id="PTHR30250">
    <property type="entry name" value="PST FAMILY PREDICTED COLANIC ACID TRANSPORTER"/>
    <property type="match status" value="1"/>
</dbReference>
<evidence type="ECO:0000256" key="3">
    <source>
        <dbReference type="ARBA" id="ARBA00022692"/>
    </source>
</evidence>
<feature type="transmembrane region" description="Helical" evidence="6">
    <location>
        <begin position="446"/>
        <end position="464"/>
    </location>
</feature>
<feature type="transmembrane region" description="Helical" evidence="6">
    <location>
        <begin position="470"/>
        <end position="488"/>
    </location>
</feature>
<evidence type="ECO:0000313" key="7">
    <source>
        <dbReference type="EMBL" id="CYV46702.1"/>
    </source>
</evidence>
<gene>
    <name evidence="7" type="primary">ytgP</name>
    <name evidence="7" type="ORF">ERS132441_00424</name>
</gene>
<protein>
    <submittedName>
        <fullName evidence="7">Polysaccharide biosynthesis protein</fullName>
    </submittedName>
</protein>
<dbReference type="PIRSF" id="PIRSF038958">
    <property type="entry name" value="PG_synth_SpoVB"/>
    <property type="match status" value="1"/>
</dbReference>
<name>A0A0Z8J6P9_STRSU</name>
<sequence>MQIELKFIKSSQQRLILIFEEYEFFLSYIYIESNRKMSEKVEMQQSKEQATMARGLAWLTAGNILSRLLGVAYVIPWYIWLGEYRAEANALFSMGYQIYANFLLISTAGLPTAIAKQVAKYNVLGKEEVSLYLVREFFKLMLVFGAVFAGVMYLSAPWLADASGSKEKLLPVMYSLVPPLFIFPAMSILRGFFQGRHDMKPYAISQLAEQLVRVIWILATTFMIMKLGSGDYLEAVVQSTFAAFVGMIASVGILVYTLWKQGYLGKLLHAKKQKISLDTGQLIKETVRDAIPIIILGLTIQLLQFIDQVTFIRVMERITDYSNSELLELYSYMAANPSKITMMIIGISLSLGSVAIPLITEKFVKKDLKAASHLVADNLQLLFIFTIPAIVGTVLLAGPLYTIFYGPSEPIAITLFIWNLFLILPLGLYSVISVVIQAIFENRRAIYYFLIGMLVKIVLQVPMIYVFKVYGSFISTIFGLGIMLYLFYRRIDKVLHIDERLVIKDIATISWISIVMGLVVWGIEFVLNLILPANGYVSSFIHLAVAGGAGMLVFVILTLKTRQLDRLIGSRAQSLRRKLRLG</sequence>
<proteinExistence type="predicted"/>
<evidence type="ECO:0000256" key="6">
    <source>
        <dbReference type="SAM" id="Phobius"/>
    </source>
</evidence>
<evidence type="ECO:0000256" key="2">
    <source>
        <dbReference type="ARBA" id="ARBA00022475"/>
    </source>
</evidence>
<feature type="transmembrane region" description="Helical" evidence="6">
    <location>
        <begin position="509"/>
        <end position="531"/>
    </location>
</feature>
<keyword evidence="3 6" id="KW-0812">Transmembrane</keyword>
<evidence type="ECO:0000256" key="1">
    <source>
        <dbReference type="ARBA" id="ARBA00004651"/>
    </source>
</evidence>
<keyword evidence="4 6" id="KW-1133">Transmembrane helix</keyword>
<organism evidence="7 8">
    <name type="scientific">Streptococcus suis</name>
    <dbReference type="NCBI Taxonomy" id="1307"/>
    <lineage>
        <taxon>Bacteria</taxon>
        <taxon>Bacillati</taxon>
        <taxon>Bacillota</taxon>
        <taxon>Bacilli</taxon>
        <taxon>Lactobacillales</taxon>
        <taxon>Streptococcaceae</taxon>
        <taxon>Streptococcus</taxon>
    </lineage>
</organism>
<feature type="transmembrane region" description="Helical" evidence="6">
    <location>
        <begin position="537"/>
        <end position="559"/>
    </location>
</feature>
<feature type="transmembrane region" description="Helical" evidence="6">
    <location>
        <begin position="172"/>
        <end position="193"/>
    </location>
</feature>
<feature type="transmembrane region" description="Helical" evidence="6">
    <location>
        <begin position="56"/>
        <end position="79"/>
    </location>
</feature>
<dbReference type="InterPro" id="IPR002797">
    <property type="entry name" value="Polysacc_synth"/>
</dbReference>
<keyword evidence="2" id="KW-1003">Cell membrane</keyword>